<keyword evidence="2" id="KW-0472">Membrane</keyword>
<dbReference type="Proteomes" id="UP000562045">
    <property type="component" value="Unassembled WGS sequence"/>
</dbReference>
<dbReference type="AlphaFoldDB" id="A0A7Z0CNR2"/>
<feature type="transmembrane region" description="Helical" evidence="2">
    <location>
        <begin position="40"/>
        <end position="60"/>
    </location>
</feature>
<gene>
    <name evidence="3" type="ORF">BJ993_002230</name>
</gene>
<sequence length="233" mass="24571">MNTLDDLRRTLADHTPDDGDLAARPAAVARRVQSVRRRRAAVAALAAVAVVGGGAVAAVVRPAGDDSAPRPADRRTTTAPTAREQVTFRPEAGGYRLHSSALADPGDRRIDLSTVLPSDVQFAVHCTSSVKVGSGARMPWVTVDVLGWQVVQVSCGTGGSPYDDPAAYLYGPDATSDGGFTGHRTTADGTVRDRHFAPDTNISFTVRLTDQDGRPSERPISDVELGIGIYGRP</sequence>
<reference evidence="3 4" key="1">
    <citation type="submission" date="2020-07" db="EMBL/GenBank/DDBJ databases">
        <title>Sequencing the genomes of 1000 actinobacteria strains.</title>
        <authorList>
            <person name="Klenk H.-P."/>
        </authorList>
    </citation>
    <scope>NUCLEOTIDE SEQUENCE [LARGE SCALE GENOMIC DNA]</scope>
    <source>
        <strain evidence="3 4">DSM 15131</strain>
    </source>
</reference>
<evidence type="ECO:0000313" key="3">
    <source>
        <dbReference type="EMBL" id="NYI45150.1"/>
    </source>
</evidence>
<feature type="region of interest" description="Disordered" evidence="1">
    <location>
        <begin position="62"/>
        <end position="82"/>
    </location>
</feature>
<evidence type="ECO:0000313" key="4">
    <source>
        <dbReference type="Proteomes" id="UP000562045"/>
    </source>
</evidence>
<comment type="caution">
    <text evidence="3">The sequence shown here is derived from an EMBL/GenBank/DDBJ whole genome shotgun (WGS) entry which is preliminary data.</text>
</comment>
<keyword evidence="2" id="KW-1133">Transmembrane helix</keyword>
<dbReference type="RefSeq" id="WP_179648860.1">
    <property type="nucleotide sequence ID" value="NZ_JACBZM010000001.1"/>
</dbReference>
<feature type="compositionally biased region" description="Basic and acidic residues" evidence="1">
    <location>
        <begin position="63"/>
        <end position="76"/>
    </location>
</feature>
<organism evidence="3 4">
    <name type="scientific">Nocardioides aromaticivorans</name>
    <dbReference type="NCBI Taxonomy" id="200618"/>
    <lineage>
        <taxon>Bacteria</taxon>
        <taxon>Bacillati</taxon>
        <taxon>Actinomycetota</taxon>
        <taxon>Actinomycetes</taxon>
        <taxon>Propionibacteriales</taxon>
        <taxon>Nocardioidaceae</taxon>
        <taxon>Nocardioides</taxon>
    </lineage>
</organism>
<keyword evidence="2" id="KW-0812">Transmembrane</keyword>
<feature type="region of interest" description="Disordered" evidence="1">
    <location>
        <begin position="1"/>
        <end position="20"/>
    </location>
</feature>
<name>A0A7Z0CNR2_9ACTN</name>
<evidence type="ECO:0000256" key="1">
    <source>
        <dbReference type="SAM" id="MobiDB-lite"/>
    </source>
</evidence>
<dbReference type="EMBL" id="JACBZM010000001">
    <property type="protein sequence ID" value="NYI45150.1"/>
    <property type="molecule type" value="Genomic_DNA"/>
</dbReference>
<protein>
    <submittedName>
        <fullName evidence="3">Uncharacterized protein</fullName>
    </submittedName>
</protein>
<evidence type="ECO:0000256" key="2">
    <source>
        <dbReference type="SAM" id="Phobius"/>
    </source>
</evidence>
<accession>A0A7Z0CNR2</accession>
<proteinExistence type="predicted"/>
<feature type="compositionally biased region" description="Basic and acidic residues" evidence="1">
    <location>
        <begin position="1"/>
        <end position="17"/>
    </location>
</feature>